<evidence type="ECO:0000259" key="4">
    <source>
        <dbReference type="PROSITE" id="PS50043"/>
    </source>
</evidence>
<dbReference type="KEGG" id="vbh:CMV30_08360"/>
<proteinExistence type="predicted"/>
<sequence length="209" mass="23158">MKLRVSIVDDDAPTRQILKELILETSTLEFVSEHPNTESAIENLPKEKPDVVLTDINVPLINGIECVRTLKPKLPDTQFLMLTIYADANHIFDALSAGATGYLLKGTRRSELLAAIKQIAVGGSPMSCSIARKVVQSFTQPAPRSGMEVLSPREMSVLELLANGYLYKEIADQLGVSVTTIDTYVRRMYEKLHVNSRSQAVAKFLKRAK</sequence>
<dbReference type="Pfam" id="PF00072">
    <property type="entry name" value="Response_reg"/>
    <property type="match status" value="1"/>
</dbReference>
<dbReference type="GO" id="GO:0000160">
    <property type="term" value="P:phosphorelay signal transduction system"/>
    <property type="evidence" value="ECO:0007669"/>
    <property type="project" value="InterPro"/>
</dbReference>
<dbReference type="InterPro" id="IPR016032">
    <property type="entry name" value="Sig_transdc_resp-reg_C-effctor"/>
</dbReference>
<dbReference type="Gene3D" id="3.40.50.2300">
    <property type="match status" value="1"/>
</dbReference>
<dbReference type="PROSITE" id="PS00622">
    <property type="entry name" value="HTH_LUXR_1"/>
    <property type="match status" value="1"/>
</dbReference>
<keyword evidence="7" id="KW-1185">Reference proteome</keyword>
<dbReference type="PANTHER" id="PTHR43214:SF43">
    <property type="entry name" value="TWO-COMPONENT RESPONSE REGULATOR"/>
    <property type="match status" value="1"/>
</dbReference>
<dbReference type="SMART" id="SM00448">
    <property type="entry name" value="REC"/>
    <property type="match status" value="1"/>
</dbReference>
<feature type="domain" description="HTH luxR-type" evidence="4">
    <location>
        <begin position="143"/>
        <end position="208"/>
    </location>
</feature>
<feature type="modified residue" description="4-aspartylphosphate" evidence="3">
    <location>
        <position position="55"/>
    </location>
</feature>
<reference evidence="6 7" key="1">
    <citation type="submission" date="2017-09" db="EMBL/GenBank/DDBJ databases">
        <title>Complete genome sequence of Verrucomicrobial strain HZ-65, isolated from freshwater.</title>
        <authorList>
            <person name="Choi A."/>
        </authorList>
    </citation>
    <scope>NUCLEOTIDE SEQUENCE [LARGE SCALE GENOMIC DNA]</scope>
    <source>
        <strain evidence="6 7">HZ-65</strain>
    </source>
</reference>
<evidence type="ECO:0000256" key="2">
    <source>
        <dbReference type="ARBA" id="ARBA00023125"/>
    </source>
</evidence>
<organism evidence="6 7">
    <name type="scientific">Nibricoccus aquaticus</name>
    <dbReference type="NCBI Taxonomy" id="2576891"/>
    <lineage>
        <taxon>Bacteria</taxon>
        <taxon>Pseudomonadati</taxon>
        <taxon>Verrucomicrobiota</taxon>
        <taxon>Opitutia</taxon>
        <taxon>Opitutales</taxon>
        <taxon>Opitutaceae</taxon>
        <taxon>Nibricoccus</taxon>
    </lineage>
</organism>
<dbReference type="InterPro" id="IPR011006">
    <property type="entry name" value="CheY-like_superfamily"/>
</dbReference>
<feature type="domain" description="Response regulatory" evidence="5">
    <location>
        <begin position="4"/>
        <end position="120"/>
    </location>
</feature>
<dbReference type="SUPFAM" id="SSF52172">
    <property type="entry name" value="CheY-like"/>
    <property type="match status" value="1"/>
</dbReference>
<protein>
    <submittedName>
        <fullName evidence="6">DNA-binding response regulator</fullName>
    </submittedName>
</protein>
<name>A0A290QHX7_9BACT</name>
<dbReference type="GO" id="GO:0003677">
    <property type="term" value="F:DNA binding"/>
    <property type="evidence" value="ECO:0007669"/>
    <property type="project" value="UniProtKB-KW"/>
</dbReference>
<dbReference type="Proteomes" id="UP000217265">
    <property type="component" value="Chromosome"/>
</dbReference>
<gene>
    <name evidence="6" type="ORF">CMV30_08360</name>
</gene>
<dbReference type="SUPFAM" id="SSF46894">
    <property type="entry name" value="C-terminal effector domain of the bipartite response regulators"/>
    <property type="match status" value="1"/>
</dbReference>
<dbReference type="EMBL" id="CP023344">
    <property type="protein sequence ID" value="ATC63961.1"/>
    <property type="molecule type" value="Genomic_DNA"/>
</dbReference>
<dbReference type="Pfam" id="PF00196">
    <property type="entry name" value="GerE"/>
    <property type="match status" value="1"/>
</dbReference>
<evidence type="ECO:0000256" key="1">
    <source>
        <dbReference type="ARBA" id="ARBA00022553"/>
    </source>
</evidence>
<keyword evidence="2 6" id="KW-0238">DNA-binding</keyword>
<dbReference type="AlphaFoldDB" id="A0A290QHX7"/>
<dbReference type="InterPro" id="IPR001789">
    <property type="entry name" value="Sig_transdc_resp-reg_receiver"/>
</dbReference>
<dbReference type="InterPro" id="IPR000792">
    <property type="entry name" value="Tscrpt_reg_LuxR_C"/>
</dbReference>
<dbReference type="GO" id="GO:0006355">
    <property type="term" value="P:regulation of DNA-templated transcription"/>
    <property type="evidence" value="ECO:0007669"/>
    <property type="project" value="InterPro"/>
</dbReference>
<dbReference type="PROSITE" id="PS50110">
    <property type="entry name" value="RESPONSE_REGULATORY"/>
    <property type="match status" value="1"/>
</dbReference>
<dbReference type="CDD" id="cd17535">
    <property type="entry name" value="REC_NarL-like"/>
    <property type="match status" value="1"/>
</dbReference>
<dbReference type="InterPro" id="IPR039420">
    <property type="entry name" value="WalR-like"/>
</dbReference>
<keyword evidence="1 3" id="KW-0597">Phosphoprotein</keyword>
<evidence type="ECO:0000256" key="3">
    <source>
        <dbReference type="PROSITE-ProRule" id="PRU00169"/>
    </source>
</evidence>
<evidence type="ECO:0000313" key="7">
    <source>
        <dbReference type="Proteomes" id="UP000217265"/>
    </source>
</evidence>
<evidence type="ECO:0000259" key="5">
    <source>
        <dbReference type="PROSITE" id="PS50110"/>
    </source>
</evidence>
<dbReference type="RefSeq" id="WP_096055593.1">
    <property type="nucleotide sequence ID" value="NZ_CP023344.1"/>
</dbReference>
<dbReference type="PROSITE" id="PS50043">
    <property type="entry name" value="HTH_LUXR_2"/>
    <property type="match status" value="1"/>
</dbReference>
<dbReference type="PRINTS" id="PR00038">
    <property type="entry name" value="HTHLUXR"/>
</dbReference>
<dbReference type="InterPro" id="IPR058245">
    <property type="entry name" value="NreC/VraR/RcsB-like_REC"/>
</dbReference>
<dbReference type="OrthoDB" id="190609at2"/>
<dbReference type="PANTHER" id="PTHR43214">
    <property type="entry name" value="TWO-COMPONENT RESPONSE REGULATOR"/>
    <property type="match status" value="1"/>
</dbReference>
<accession>A0A290QHX7</accession>
<evidence type="ECO:0000313" key="6">
    <source>
        <dbReference type="EMBL" id="ATC63961.1"/>
    </source>
</evidence>
<dbReference type="CDD" id="cd06170">
    <property type="entry name" value="LuxR_C_like"/>
    <property type="match status" value="1"/>
</dbReference>
<dbReference type="SMART" id="SM00421">
    <property type="entry name" value="HTH_LUXR"/>
    <property type="match status" value="1"/>
</dbReference>